<dbReference type="InterPro" id="IPR011990">
    <property type="entry name" value="TPR-like_helical_dom_sf"/>
</dbReference>
<dbReference type="InterPro" id="IPR005158">
    <property type="entry name" value="BTAD"/>
</dbReference>
<protein>
    <submittedName>
        <fullName evidence="2">DNA-binding SARP family transcriptional activator</fullName>
    </submittedName>
</protein>
<dbReference type="InterPro" id="IPR051677">
    <property type="entry name" value="AfsR-DnrI-RedD_regulator"/>
</dbReference>
<proteinExistence type="predicted"/>
<dbReference type="InterPro" id="IPR036388">
    <property type="entry name" value="WH-like_DNA-bd_sf"/>
</dbReference>
<evidence type="ECO:0000313" key="3">
    <source>
        <dbReference type="Proteomes" id="UP000281955"/>
    </source>
</evidence>
<gene>
    <name evidence="2" type="ORF">CLV35_3291</name>
</gene>
<dbReference type="Gene3D" id="1.10.10.10">
    <property type="entry name" value="Winged helix-like DNA-binding domain superfamily/Winged helix DNA-binding domain"/>
    <property type="match status" value="1"/>
</dbReference>
<dbReference type="SUPFAM" id="SSF48452">
    <property type="entry name" value="TPR-like"/>
    <property type="match status" value="1"/>
</dbReference>
<dbReference type="Pfam" id="PF03704">
    <property type="entry name" value="BTAD"/>
    <property type="match status" value="1"/>
</dbReference>
<dbReference type="PANTHER" id="PTHR35807">
    <property type="entry name" value="TRANSCRIPTIONAL REGULATOR REDD-RELATED"/>
    <property type="match status" value="1"/>
</dbReference>
<dbReference type="Gene3D" id="1.25.40.10">
    <property type="entry name" value="Tetratricopeptide repeat domain"/>
    <property type="match status" value="1"/>
</dbReference>
<reference evidence="2 3" key="1">
    <citation type="submission" date="2018-10" db="EMBL/GenBank/DDBJ databases">
        <title>Genomic Encyclopedia of Archaeal and Bacterial Type Strains, Phase II (KMG-II): from individual species to whole genera.</title>
        <authorList>
            <person name="Goeker M."/>
        </authorList>
    </citation>
    <scope>NUCLEOTIDE SEQUENCE [LARGE SCALE GENOMIC DNA]</scope>
    <source>
        <strain evidence="2 3">RP-AC37</strain>
    </source>
</reference>
<keyword evidence="3" id="KW-1185">Reference proteome</keyword>
<dbReference type="RefSeq" id="WP_147431997.1">
    <property type="nucleotide sequence ID" value="NZ_RBWV01000014.1"/>
</dbReference>
<dbReference type="SMART" id="SM01043">
    <property type="entry name" value="BTAD"/>
    <property type="match status" value="1"/>
</dbReference>
<keyword evidence="2" id="KW-0238">DNA-binding</keyword>
<organism evidence="2 3">
    <name type="scientific">Motilibacter peucedani</name>
    <dbReference type="NCBI Taxonomy" id="598650"/>
    <lineage>
        <taxon>Bacteria</taxon>
        <taxon>Bacillati</taxon>
        <taxon>Actinomycetota</taxon>
        <taxon>Actinomycetes</taxon>
        <taxon>Motilibacterales</taxon>
        <taxon>Motilibacteraceae</taxon>
        <taxon>Motilibacter</taxon>
    </lineage>
</organism>
<dbReference type="GO" id="GO:0003677">
    <property type="term" value="F:DNA binding"/>
    <property type="evidence" value="ECO:0007669"/>
    <property type="project" value="UniProtKB-KW"/>
</dbReference>
<comment type="caution">
    <text evidence="2">The sequence shown here is derived from an EMBL/GenBank/DDBJ whole genome shotgun (WGS) entry which is preliminary data.</text>
</comment>
<evidence type="ECO:0000259" key="1">
    <source>
        <dbReference type="SMART" id="SM01043"/>
    </source>
</evidence>
<dbReference type="OrthoDB" id="5509004at2"/>
<dbReference type="Proteomes" id="UP000281955">
    <property type="component" value="Unassembled WGS sequence"/>
</dbReference>
<dbReference type="AlphaFoldDB" id="A0A420XMC6"/>
<evidence type="ECO:0000313" key="2">
    <source>
        <dbReference type="EMBL" id="RKS71491.1"/>
    </source>
</evidence>
<accession>A0A420XMC6</accession>
<name>A0A420XMC6_9ACTN</name>
<dbReference type="EMBL" id="RBWV01000014">
    <property type="protein sequence ID" value="RKS71491.1"/>
    <property type="molecule type" value="Genomic_DNA"/>
</dbReference>
<dbReference type="InParanoid" id="A0A420XMC6"/>
<feature type="domain" description="Bacterial transcriptional activator" evidence="1">
    <location>
        <begin position="106"/>
        <end position="250"/>
    </location>
</feature>
<sequence length="255" mass="27616">MTTTGAESGAAPAHGTSLCLLGEFHMEHEGKPVQVSVAGQRLIALLAVHGRPVRRASVSAVLWPDSDGTRATANLRSVLHRLPSGGGKPLVSACRESLELADDVSVDLHACTSLVLALCEDESSYALPEPVDDGDAVSGGLVRTLLRDLLPDWSDEWLLVERERHRQMRMHALELLATRLRAAGRYTAALHAALSAVAVEPLRESAHRVVAQVHIDEGNVGEALRQYDMCRRLLDEGLGIRPSASFQQLVFPRVH</sequence>